<keyword evidence="4" id="KW-1185">Reference proteome</keyword>
<feature type="compositionally biased region" description="Low complexity" evidence="1">
    <location>
        <begin position="56"/>
        <end position="68"/>
    </location>
</feature>
<feature type="region of interest" description="Disordered" evidence="1">
    <location>
        <begin position="1"/>
        <end position="70"/>
    </location>
</feature>
<evidence type="ECO:0000256" key="1">
    <source>
        <dbReference type="SAM" id="MobiDB-lite"/>
    </source>
</evidence>
<keyword evidence="2" id="KW-0472">Membrane</keyword>
<sequence length="437" mass="45875">MSGLLSTRKWSGSIADSDDGGPPKRISTPAGMRLSFVMNDIRNASPVSSQAPTSPRTPATPITPGAAPRLSFGRDLDSAFGIRIVESPLANLPLERSREHQPIQESIESSPAPSHQSRPTTGVASPSPRYATSLYSEKAVLPRGVDRSKENKKDKRGCLGIIQKRILLILGLVILLLLGAIIGLAVGLSKKHPSSKSTSNSSSQPGAGTSGSSTNAAGSTTGTSTASTPSTTVPVPNNFPLGSYSIYTFLDTVLTNCTAIASTWTCAPYVIYNGNHENALATFSYTITGSPGSYKIAPTSGNPLFADINFSPTPLKLYDVGNTTESYRFQIEADKIVNTTLGNSAATCTFASTTFQGYLYTKTASSYPAAGQTVPKGANQDWPFAARFEQVVGGGQNVPACNKAGTTSPITNGLATQDGGNLCSCLYRNYLTPSPHY</sequence>
<organism evidence="3 4">
    <name type="scientific">Microthyrium microscopicum</name>
    <dbReference type="NCBI Taxonomy" id="703497"/>
    <lineage>
        <taxon>Eukaryota</taxon>
        <taxon>Fungi</taxon>
        <taxon>Dikarya</taxon>
        <taxon>Ascomycota</taxon>
        <taxon>Pezizomycotina</taxon>
        <taxon>Dothideomycetes</taxon>
        <taxon>Dothideomycetes incertae sedis</taxon>
        <taxon>Microthyriales</taxon>
        <taxon>Microthyriaceae</taxon>
        <taxon>Microthyrium</taxon>
    </lineage>
</organism>
<accession>A0A6A6TXD2</accession>
<feature type="compositionally biased region" description="Polar residues" evidence="1">
    <location>
        <begin position="103"/>
        <end position="124"/>
    </location>
</feature>
<evidence type="ECO:0000313" key="3">
    <source>
        <dbReference type="EMBL" id="KAF2664116.1"/>
    </source>
</evidence>
<dbReference type="Proteomes" id="UP000799302">
    <property type="component" value="Unassembled WGS sequence"/>
</dbReference>
<evidence type="ECO:0000256" key="2">
    <source>
        <dbReference type="SAM" id="Phobius"/>
    </source>
</evidence>
<keyword evidence="2" id="KW-1133">Transmembrane helix</keyword>
<feature type="region of interest" description="Disordered" evidence="1">
    <location>
        <begin position="190"/>
        <end position="232"/>
    </location>
</feature>
<feature type="compositionally biased region" description="Polar residues" evidence="1">
    <location>
        <begin position="45"/>
        <end position="54"/>
    </location>
</feature>
<dbReference type="EMBL" id="MU004243">
    <property type="protein sequence ID" value="KAF2664116.1"/>
    <property type="molecule type" value="Genomic_DNA"/>
</dbReference>
<dbReference type="AlphaFoldDB" id="A0A6A6TXD2"/>
<feature type="compositionally biased region" description="Polar residues" evidence="1">
    <location>
        <begin position="1"/>
        <end position="10"/>
    </location>
</feature>
<evidence type="ECO:0000313" key="4">
    <source>
        <dbReference type="Proteomes" id="UP000799302"/>
    </source>
</evidence>
<feature type="transmembrane region" description="Helical" evidence="2">
    <location>
        <begin position="166"/>
        <end position="188"/>
    </location>
</feature>
<evidence type="ECO:0008006" key="5">
    <source>
        <dbReference type="Google" id="ProtNLM"/>
    </source>
</evidence>
<dbReference type="OrthoDB" id="5296155at2759"/>
<feature type="compositionally biased region" description="Low complexity" evidence="1">
    <location>
        <begin position="195"/>
        <end position="232"/>
    </location>
</feature>
<gene>
    <name evidence="3" type="ORF">BT63DRAFT_101151</name>
</gene>
<feature type="region of interest" description="Disordered" evidence="1">
    <location>
        <begin position="93"/>
        <end position="129"/>
    </location>
</feature>
<name>A0A6A6TXD2_9PEZI</name>
<proteinExistence type="predicted"/>
<reference evidence="3" key="1">
    <citation type="journal article" date="2020" name="Stud. Mycol.">
        <title>101 Dothideomycetes genomes: a test case for predicting lifestyles and emergence of pathogens.</title>
        <authorList>
            <person name="Haridas S."/>
            <person name="Albert R."/>
            <person name="Binder M."/>
            <person name="Bloem J."/>
            <person name="Labutti K."/>
            <person name="Salamov A."/>
            <person name="Andreopoulos B."/>
            <person name="Baker S."/>
            <person name="Barry K."/>
            <person name="Bills G."/>
            <person name="Bluhm B."/>
            <person name="Cannon C."/>
            <person name="Castanera R."/>
            <person name="Culley D."/>
            <person name="Daum C."/>
            <person name="Ezra D."/>
            <person name="Gonzalez J."/>
            <person name="Henrissat B."/>
            <person name="Kuo A."/>
            <person name="Liang C."/>
            <person name="Lipzen A."/>
            <person name="Lutzoni F."/>
            <person name="Magnuson J."/>
            <person name="Mondo S."/>
            <person name="Nolan M."/>
            <person name="Ohm R."/>
            <person name="Pangilinan J."/>
            <person name="Park H.-J."/>
            <person name="Ramirez L."/>
            <person name="Alfaro M."/>
            <person name="Sun H."/>
            <person name="Tritt A."/>
            <person name="Yoshinaga Y."/>
            <person name="Zwiers L.-H."/>
            <person name="Turgeon B."/>
            <person name="Goodwin S."/>
            <person name="Spatafora J."/>
            <person name="Crous P."/>
            <person name="Grigoriev I."/>
        </authorList>
    </citation>
    <scope>NUCLEOTIDE SEQUENCE</scope>
    <source>
        <strain evidence="3">CBS 115976</strain>
    </source>
</reference>
<protein>
    <recommendedName>
        <fullName evidence="5">Tat pathway signal sequence</fullName>
    </recommendedName>
</protein>
<keyword evidence="2" id="KW-0812">Transmembrane</keyword>